<name>A0ABS8PJH7_9BACT</name>
<gene>
    <name evidence="4" type="ORF">LQ567_00570</name>
</gene>
<feature type="transmembrane region" description="Helical" evidence="1">
    <location>
        <begin position="473"/>
        <end position="492"/>
    </location>
</feature>
<sequence>MRAKTYLLVVLLYAALGSYAQTVAGVSDIGTGYYNGHIFATFNNITGTPPVLTGSLGSNPFTINFSGNTHPLLFLSGNYGPNRPSNSGDFSVPTVELDYSQVPATSTITFTNTLQPLDQMTVIDIDNEESVVFEFLNAAGNPVPVAGNVRALSISSMSPSSSLNFPDATSIAVNTDPGKSNDNLADQGFAFVMLTNVVKTIRFTQTAPSVSGSWNFTFSKGTPDFGDAPVSYGNAMHLPLAAMLKMGANGPDAEATSSANATASGDDVVSGSTVIDDEDGVTSIPAIINTGLKGQVIPTYTITTTVTNNTGMSANVVAWIDWNGNGTFEASEAATVSSVPTGSNNVSRTFTWSNQILTGATGATRTYLRIRTTTNALTSGMPTGFATDGEVEDYAIPFTIALPVQFGDLSAVSKNHSLSVNWSTLTESNTDHFEIEGSKDGVHFKKIATVGSKAAGGNASGKLTYAYETDFDTATAVLFGFPALLALSLISMRRRYKIFVTSLLIGCITIVHGCSDKEIADIDNSDLFIRIVQVDKDGGRTTSNVVKVVKE</sequence>
<dbReference type="RefSeq" id="WP_231002075.1">
    <property type="nucleotide sequence ID" value="NZ_JAJNEC010000001.1"/>
</dbReference>
<evidence type="ECO:0000259" key="3">
    <source>
        <dbReference type="Pfam" id="PF20009"/>
    </source>
</evidence>
<feature type="domain" description="GEVED" evidence="3">
    <location>
        <begin position="316"/>
        <end position="396"/>
    </location>
</feature>
<keyword evidence="1" id="KW-0812">Transmembrane</keyword>
<keyword evidence="1" id="KW-0472">Membrane</keyword>
<evidence type="ECO:0000313" key="4">
    <source>
        <dbReference type="EMBL" id="MCD2421235.1"/>
    </source>
</evidence>
<proteinExistence type="predicted"/>
<organism evidence="4 5">
    <name type="scientific">Niabella pedocola</name>
    <dbReference type="NCBI Taxonomy" id="1752077"/>
    <lineage>
        <taxon>Bacteria</taxon>
        <taxon>Pseudomonadati</taxon>
        <taxon>Bacteroidota</taxon>
        <taxon>Chitinophagia</taxon>
        <taxon>Chitinophagales</taxon>
        <taxon>Chitinophagaceae</taxon>
        <taxon>Niabella</taxon>
    </lineage>
</organism>
<dbReference type="EMBL" id="JAJNEC010000001">
    <property type="protein sequence ID" value="MCD2421235.1"/>
    <property type="molecule type" value="Genomic_DNA"/>
</dbReference>
<evidence type="ECO:0000313" key="5">
    <source>
        <dbReference type="Proteomes" id="UP001199816"/>
    </source>
</evidence>
<dbReference type="Proteomes" id="UP001199816">
    <property type="component" value="Unassembled WGS sequence"/>
</dbReference>
<keyword evidence="2" id="KW-0732">Signal</keyword>
<evidence type="ECO:0000256" key="1">
    <source>
        <dbReference type="SAM" id="Phobius"/>
    </source>
</evidence>
<dbReference type="Pfam" id="PF20009">
    <property type="entry name" value="GEVED"/>
    <property type="match status" value="1"/>
</dbReference>
<dbReference type="InterPro" id="IPR045474">
    <property type="entry name" value="GEVED"/>
</dbReference>
<feature type="chain" id="PRO_5045955731" evidence="2">
    <location>
        <begin position="21"/>
        <end position="551"/>
    </location>
</feature>
<protein>
    <submittedName>
        <fullName evidence="4">GEVED domain-containing protein</fullName>
    </submittedName>
</protein>
<accession>A0ABS8PJH7</accession>
<evidence type="ECO:0000256" key="2">
    <source>
        <dbReference type="SAM" id="SignalP"/>
    </source>
</evidence>
<reference evidence="4 5" key="1">
    <citation type="submission" date="2021-11" db="EMBL/GenBank/DDBJ databases">
        <title>Genomic of Niabella pedocola.</title>
        <authorList>
            <person name="Wu T."/>
        </authorList>
    </citation>
    <scope>NUCLEOTIDE SEQUENCE [LARGE SCALE GENOMIC DNA]</scope>
    <source>
        <strain evidence="4 5">JCM 31011</strain>
    </source>
</reference>
<comment type="caution">
    <text evidence="4">The sequence shown here is derived from an EMBL/GenBank/DDBJ whole genome shotgun (WGS) entry which is preliminary data.</text>
</comment>
<keyword evidence="1" id="KW-1133">Transmembrane helix</keyword>
<keyword evidence="5" id="KW-1185">Reference proteome</keyword>
<feature type="signal peptide" evidence="2">
    <location>
        <begin position="1"/>
        <end position="20"/>
    </location>
</feature>